<dbReference type="InterPro" id="IPR020471">
    <property type="entry name" value="AKR"/>
</dbReference>
<reference evidence="3" key="1">
    <citation type="submission" date="2020-06" db="EMBL/GenBank/DDBJ databases">
        <title>Draft genomic sequecing of Geomonas sp. Red745.</title>
        <authorList>
            <person name="Itoh H."/>
            <person name="Xu Z.X."/>
            <person name="Ushijima N."/>
            <person name="Masuda Y."/>
            <person name="Shiratori Y."/>
            <person name="Senoo K."/>
        </authorList>
    </citation>
    <scope>NUCLEOTIDE SEQUENCE [LARGE SCALE GENOMIC DNA]</scope>
    <source>
        <strain evidence="3">Red745</strain>
    </source>
</reference>
<dbReference type="GO" id="GO:0016491">
    <property type="term" value="F:oxidoreductase activity"/>
    <property type="evidence" value="ECO:0007669"/>
    <property type="project" value="InterPro"/>
</dbReference>
<accession>A0A6V8N7H6</accession>
<gene>
    <name evidence="2" type="ORF">GMLC_20940</name>
</gene>
<dbReference type="SUPFAM" id="SSF51430">
    <property type="entry name" value="NAD(P)-linked oxidoreductase"/>
    <property type="match status" value="1"/>
</dbReference>
<dbReference type="PANTHER" id="PTHR43312">
    <property type="entry name" value="D-THREO-ALDOSE 1-DEHYDROGENASE"/>
    <property type="match status" value="1"/>
</dbReference>
<proteinExistence type="predicted"/>
<feature type="domain" description="NADP-dependent oxidoreductase" evidence="1">
    <location>
        <begin position="15"/>
        <end position="311"/>
    </location>
</feature>
<dbReference type="Gene3D" id="3.20.20.100">
    <property type="entry name" value="NADP-dependent oxidoreductase domain"/>
    <property type="match status" value="1"/>
</dbReference>
<dbReference type="CDD" id="cd19086">
    <property type="entry name" value="AKR_AKR11C1"/>
    <property type="match status" value="1"/>
</dbReference>
<protein>
    <submittedName>
        <fullName evidence="2">Aldo/keto reductase</fullName>
    </submittedName>
</protein>
<dbReference type="Proteomes" id="UP000587586">
    <property type="component" value="Unassembled WGS sequence"/>
</dbReference>
<evidence type="ECO:0000259" key="1">
    <source>
        <dbReference type="Pfam" id="PF00248"/>
    </source>
</evidence>
<dbReference type="Pfam" id="PF00248">
    <property type="entry name" value="Aldo_ket_red"/>
    <property type="match status" value="1"/>
</dbReference>
<name>A0A6V8N7H6_9BACT</name>
<evidence type="ECO:0000313" key="2">
    <source>
        <dbReference type="EMBL" id="GFO68515.1"/>
    </source>
</evidence>
<dbReference type="AlphaFoldDB" id="A0A6V8N7H6"/>
<sequence length="318" mass="34825">MRYRGLGDTGLQVSEIGFGAWGIGGTTGDARAYGPTDDAVSARALKKAFDLGVTFYDTAALYGYGHSEELIGETLAPVRDRIVISTKVGYLDFSGKQDFSPAHIRRSLEQSLRRLKTDYVDLFQLHDPAIELLTPDGEVLSTLRQLEQEGKIRVAGISTRSPKDSLTAVRELGFKSVQVNFSLVDQRCIELGIFDACRAAGAGIIARTPLCFGFLTGKYENQSYAAGDHRNLWKPEQIACWAKAYQLFATQLAGEGALSHAQNALRYILSFAEVSTTIPGMLTEEHVLENVPASDLGPFAPAELERFAAIYAENRFFV</sequence>
<keyword evidence="3" id="KW-1185">Reference proteome</keyword>
<dbReference type="InterPro" id="IPR053135">
    <property type="entry name" value="AKR2_Oxidoreductase"/>
</dbReference>
<dbReference type="PRINTS" id="PR00069">
    <property type="entry name" value="ALDKETRDTASE"/>
</dbReference>
<dbReference type="PANTHER" id="PTHR43312:SF1">
    <property type="entry name" value="NADP-DEPENDENT OXIDOREDUCTASE DOMAIN-CONTAINING PROTEIN"/>
    <property type="match status" value="1"/>
</dbReference>
<evidence type="ECO:0000313" key="3">
    <source>
        <dbReference type="Proteomes" id="UP000587586"/>
    </source>
</evidence>
<organism evidence="2 3">
    <name type="scientific">Geomonas limicola</name>
    <dbReference type="NCBI Taxonomy" id="2740186"/>
    <lineage>
        <taxon>Bacteria</taxon>
        <taxon>Pseudomonadati</taxon>
        <taxon>Thermodesulfobacteriota</taxon>
        <taxon>Desulfuromonadia</taxon>
        <taxon>Geobacterales</taxon>
        <taxon>Geobacteraceae</taxon>
        <taxon>Geomonas</taxon>
    </lineage>
</organism>
<dbReference type="InterPro" id="IPR023210">
    <property type="entry name" value="NADP_OxRdtase_dom"/>
</dbReference>
<comment type="caution">
    <text evidence="2">The sequence shown here is derived from an EMBL/GenBank/DDBJ whole genome shotgun (WGS) entry which is preliminary data.</text>
</comment>
<dbReference type="RefSeq" id="WP_183361071.1">
    <property type="nucleotide sequence ID" value="NZ_BLXZ01000004.1"/>
</dbReference>
<dbReference type="EMBL" id="BLXZ01000004">
    <property type="protein sequence ID" value="GFO68515.1"/>
    <property type="molecule type" value="Genomic_DNA"/>
</dbReference>
<dbReference type="InterPro" id="IPR036812">
    <property type="entry name" value="NAD(P)_OxRdtase_dom_sf"/>
</dbReference>